<dbReference type="KEGG" id="pfla:Pflav_075430"/>
<name>A0A6F8Y524_9ACTN</name>
<dbReference type="EMBL" id="AP022870">
    <property type="protein sequence ID" value="BCB81133.1"/>
    <property type="molecule type" value="Genomic_DNA"/>
</dbReference>
<organism evidence="2 3">
    <name type="scientific">Phytohabitans flavus</name>
    <dbReference type="NCBI Taxonomy" id="1076124"/>
    <lineage>
        <taxon>Bacteria</taxon>
        <taxon>Bacillati</taxon>
        <taxon>Actinomycetota</taxon>
        <taxon>Actinomycetes</taxon>
        <taxon>Micromonosporales</taxon>
        <taxon>Micromonosporaceae</taxon>
    </lineage>
</organism>
<proteinExistence type="predicted"/>
<protein>
    <submittedName>
        <fullName evidence="2">Uncharacterized protein</fullName>
    </submittedName>
</protein>
<evidence type="ECO:0000256" key="1">
    <source>
        <dbReference type="SAM" id="MobiDB-lite"/>
    </source>
</evidence>
<feature type="region of interest" description="Disordered" evidence="1">
    <location>
        <begin position="1"/>
        <end position="71"/>
    </location>
</feature>
<dbReference type="AlphaFoldDB" id="A0A6F8Y524"/>
<evidence type="ECO:0000313" key="3">
    <source>
        <dbReference type="Proteomes" id="UP000502508"/>
    </source>
</evidence>
<keyword evidence="3" id="KW-1185">Reference proteome</keyword>
<dbReference type="Proteomes" id="UP000502508">
    <property type="component" value="Chromosome"/>
</dbReference>
<sequence>MIDATRSGHCGPNRKASRPIGVTAAPAIMPNTPARAAAWDSPMPSGSSRGTAAERATPYARESASTPNAAG</sequence>
<accession>A0A6F8Y524</accession>
<evidence type="ECO:0000313" key="2">
    <source>
        <dbReference type="EMBL" id="BCB81133.1"/>
    </source>
</evidence>
<reference evidence="2 3" key="2">
    <citation type="submission" date="2020-03" db="EMBL/GenBank/DDBJ databases">
        <authorList>
            <person name="Ichikawa N."/>
            <person name="Kimura A."/>
            <person name="Kitahashi Y."/>
            <person name="Uohara A."/>
        </authorList>
    </citation>
    <scope>NUCLEOTIDE SEQUENCE [LARGE SCALE GENOMIC DNA]</scope>
    <source>
        <strain evidence="2 3">NBRC 107702</strain>
    </source>
</reference>
<reference evidence="2 3" key="1">
    <citation type="submission" date="2020-03" db="EMBL/GenBank/DDBJ databases">
        <title>Whole genome shotgun sequence of Phytohabitans flavus NBRC 107702.</title>
        <authorList>
            <person name="Komaki H."/>
            <person name="Tamura T."/>
        </authorList>
    </citation>
    <scope>NUCLEOTIDE SEQUENCE [LARGE SCALE GENOMIC DNA]</scope>
    <source>
        <strain evidence="2 3">NBRC 107702</strain>
    </source>
</reference>
<gene>
    <name evidence="2" type="ORF">Pflav_075430</name>
</gene>